<name>A0ABT2K8V9_9RHOB</name>
<dbReference type="EMBL" id="JANAVZ010000002">
    <property type="protein sequence ID" value="MCT4332270.1"/>
    <property type="molecule type" value="Genomic_DNA"/>
</dbReference>
<comment type="caution">
    <text evidence="1">The sequence shown here is derived from an EMBL/GenBank/DDBJ whole genome shotgun (WGS) entry which is preliminary data.</text>
</comment>
<reference evidence="1 2" key="1">
    <citation type="submission" date="2022-04" db="EMBL/GenBank/DDBJ databases">
        <title>Paracoccus sp. YLB-12 draft genome sequence.</title>
        <authorList>
            <person name="Yu L."/>
        </authorList>
    </citation>
    <scope>NUCLEOTIDE SEQUENCE [LARGE SCALE GENOMIC DNA]</scope>
    <source>
        <strain evidence="1 2">YLB-12</strain>
    </source>
</reference>
<dbReference type="PROSITE" id="PS51257">
    <property type="entry name" value="PROKAR_LIPOPROTEIN"/>
    <property type="match status" value="1"/>
</dbReference>
<dbReference type="RefSeq" id="WP_260276169.1">
    <property type="nucleotide sequence ID" value="NZ_JANAVZ010000002.1"/>
</dbReference>
<protein>
    <submittedName>
        <fullName evidence="1">Enoyl-CoA hydratase</fullName>
    </submittedName>
</protein>
<keyword evidence="2" id="KW-1185">Reference proteome</keyword>
<evidence type="ECO:0000313" key="2">
    <source>
        <dbReference type="Proteomes" id="UP001320702"/>
    </source>
</evidence>
<accession>A0ABT2K8V9</accession>
<gene>
    <name evidence="1" type="ORF">MU516_05225</name>
</gene>
<evidence type="ECO:0000313" key="1">
    <source>
        <dbReference type="EMBL" id="MCT4332270.1"/>
    </source>
</evidence>
<organism evidence="1 2">
    <name type="scientific">Paracoccus maritimus</name>
    <dbReference type="NCBI Taxonomy" id="2933292"/>
    <lineage>
        <taxon>Bacteria</taxon>
        <taxon>Pseudomonadati</taxon>
        <taxon>Pseudomonadota</taxon>
        <taxon>Alphaproteobacteria</taxon>
        <taxon>Rhodobacterales</taxon>
        <taxon>Paracoccaceae</taxon>
        <taxon>Paracoccus</taxon>
    </lineage>
</organism>
<dbReference type="Proteomes" id="UP001320702">
    <property type="component" value="Unassembled WGS sequence"/>
</dbReference>
<sequence length="141" mass="15307">MNRARAGLLIAVLILAACRFPTDPDQTAQSVEGGTLKVGALTPLEKTDRTAVEHIADAFDADLRIIENDPHRLFAMLEEGTVQIVAGNIPDDTPFKYSVALTDPIGELRLSGDTKQRVLAVKQGENAFLIRVNRALARFAP</sequence>
<proteinExistence type="predicted"/>